<gene>
    <name evidence="1" type="ORF">SPELUC_LOCUS8954</name>
</gene>
<protein>
    <submittedName>
        <fullName evidence="1">13686_t:CDS:1</fullName>
    </submittedName>
</protein>
<feature type="non-terminal residue" evidence="1">
    <location>
        <position position="1"/>
    </location>
</feature>
<dbReference type="EMBL" id="CAJVPW010014220">
    <property type="protein sequence ID" value="CAG8652137.1"/>
    <property type="molecule type" value="Genomic_DNA"/>
</dbReference>
<keyword evidence="2" id="KW-1185">Reference proteome</keyword>
<sequence length="58" mass="6440">QIILQTLSVEKKAQLKSLKLPKTPAPLYDYLSFVTSINIGELRVGIEDLIKQAGTLNQ</sequence>
<dbReference type="Proteomes" id="UP000789366">
    <property type="component" value="Unassembled WGS sequence"/>
</dbReference>
<evidence type="ECO:0000313" key="2">
    <source>
        <dbReference type="Proteomes" id="UP000789366"/>
    </source>
</evidence>
<name>A0ACA9NEA5_9GLOM</name>
<evidence type="ECO:0000313" key="1">
    <source>
        <dbReference type="EMBL" id="CAG8652137.1"/>
    </source>
</evidence>
<accession>A0ACA9NEA5</accession>
<reference evidence="1" key="1">
    <citation type="submission" date="2021-06" db="EMBL/GenBank/DDBJ databases">
        <authorList>
            <person name="Kallberg Y."/>
            <person name="Tangrot J."/>
            <person name="Rosling A."/>
        </authorList>
    </citation>
    <scope>NUCLEOTIDE SEQUENCE</scope>
    <source>
        <strain evidence="1">28 12/20/2015</strain>
    </source>
</reference>
<organism evidence="1 2">
    <name type="scientific">Cetraspora pellucida</name>
    <dbReference type="NCBI Taxonomy" id="1433469"/>
    <lineage>
        <taxon>Eukaryota</taxon>
        <taxon>Fungi</taxon>
        <taxon>Fungi incertae sedis</taxon>
        <taxon>Mucoromycota</taxon>
        <taxon>Glomeromycotina</taxon>
        <taxon>Glomeromycetes</taxon>
        <taxon>Diversisporales</taxon>
        <taxon>Gigasporaceae</taxon>
        <taxon>Cetraspora</taxon>
    </lineage>
</organism>
<comment type="caution">
    <text evidence="1">The sequence shown here is derived from an EMBL/GenBank/DDBJ whole genome shotgun (WGS) entry which is preliminary data.</text>
</comment>
<proteinExistence type="predicted"/>